<dbReference type="InterPro" id="IPR015854">
    <property type="entry name" value="ABC_transpr_LolD-like"/>
</dbReference>
<evidence type="ECO:0000256" key="1">
    <source>
        <dbReference type="ARBA" id="ARBA00022741"/>
    </source>
</evidence>
<gene>
    <name evidence="4" type="ORF">ACFPET_20815</name>
</gene>
<dbReference type="Pfam" id="PF00005">
    <property type="entry name" value="ABC_tran"/>
    <property type="match status" value="1"/>
</dbReference>
<evidence type="ECO:0000256" key="2">
    <source>
        <dbReference type="ARBA" id="ARBA00022840"/>
    </source>
</evidence>
<keyword evidence="1" id="KW-0547">Nucleotide-binding</keyword>
<dbReference type="Gene3D" id="3.40.50.300">
    <property type="entry name" value="P-loop containing nucleotide triphosphate hydrolases"/>
    <property type="match status" value="1"/>
</dbReference>
<dbReference type="GO" id="GO:0005524">
    <property type="term" value="F:ATP binding"/>
    <property type="evidence" value="ECO:0007669"/>
    <property type="project" value="UniProtKB-KW"/>
</dbReference>
<dbReference type="PROSITE" id="PS50893">
    <property type="entry name" value="ABC_TRANSPORTER_2"/>
    <property type="match status" value="1"/>
</dbReference>
<dbReference type="InterPro" id="IPR003439">
    <property type="entry name" value="ABC_transporter-like_ATP-bd"/>
</dbReference>
<evidence type="ECO:0000313" key="4">
    <source>
        <dbReference type="EMBL" id="MFC4337642.1"/>
    </source>
</evidence>
<dbReference type="InterPro" id="IPR003593">
    <property type="entry name" value="AAA+_ATPase"/>
</dbReference>
<sequence>MPPVLTLTDITKSYPDGATERRVLSDLNVTVDQREVVGITGLSGSGKTTLLGIAGLLIAPDSGTVTIGDTEARHCGSQAAHLRHHDIGFVFQEFNLIDRYSVADNIRIAMTGPDSDARATDLINSLGLAAVARQPARFLSGGQKQRTALARALVNKPRLVLADEPVSGLDADNSRIVLDMLRQAAADGAAVLVASHDPTIDQITTRTVALDHGHVHDLERKPQR</sequence>
<keyword evidence="5" id="KW-1185">Reference proteome</keyword>
<dbReference type="SUPFAM" id="SSF52540">
    <property type="entry name" value="P-loop containing nucleoside triphosphate hydrolases"/>
    <property type="match status" value="1"/>
</dbReference>
<name>A0ABV8U490_9ACTN</name>
<dbReference type="PANTHER" id="PTHR24220">
    <property type="entry name" value="IMPORT ATP-BINDING PROTEIN"/>
    <property type="match status" value="1"/>
</dbReference>
<evidence type="ECO:0000313" key="5">
    <source>
        <dbReference type="Proteomes" id="UP001595823"/>
    </source>
</evidence>
<dbReference type="PANTHER" id="PTHR24220:SF659">
    <property type="entry name" value="TRANSPORTER, PUTATIVE-RELATED"/>
    <property type="match status" value="1"/>
</dbReference>
<dbReference type="SMART" id="SM00382">
    <property type="entry name" value="AAA"/>
    <property type="match status" value="1"/>
</dbReference>
<organism evidence="4 5">
    <name type="scientific">Salininema proteolyticum</name>
    <dbReference type="NCBI Taxonomy" id="1607685"/>
    <lineage>
        <taxon>Bacteria</taxon>
        <taxon>Bacillati</taxon>
        <taxon>Actinomycetota</taxon>
        <taxon>Actinomycetes</taxon>
        <taxon>Glycomycetales</taxon>
        <taxon>Glycomycetaceae</taxon>
        <taxon>Salininema</taxon>
    </lineage>
</organism>
<comment type="caution">
    <text evidence="4">The sequence shown here is derived from an EMBL/GenBank/DDBJ whole genome shotgun (WGS) entry which is preliminary data.</text>
</comment>
<dbReference type="InterPro" id="IPR027417">
    <property type="entry name" value="P-loop_NTPase"/>
</dbReference>
<dbReference type="RefSeq" id="WP_380624838.1">
    <property type="nucleotide sequence ID" value="NZ_JBHSDK010000047.1"/>
</dbReference>
<keyword evidence="2 4" id="KW-0067">ATP-binding</keyword>
<proteinExistence type="predicted"/>
<dbReference type="EMBL" id="JBHSDK010000047">
    <property type="protein sequence ID" value="MFC4337642.1"/>
    <property type="molecule type" value="Genomic_DNA"/>
</dbReference>
<dbReference type="Proteomes" id="UP001595823">
    <property type="component" value="Unassembled WGS sequence"/>
</dbReference>
<feature type="domain" description="ABC transporter" evidence="3">
    <location>
        <begin position="5"/>
        <end position="224"/>
    </location>
</feature>
<evidence type="ECO:0000259" key="3">
    <source>
        <dbReference type="PROSITE" id="PS50893"/>
    </source>
</evidence>
<reference evidence="5" key="1">
    <citation type="journal article" date="2019" name="Int. J. Syst. Evol. Microbiol.">
        <title>The Global Catalogue of Microorganisms (GCM) 10K type strain sequencing project: providing services to taxonomists for standard genome sequencing and annotation.</title>
        <authorList>
            <consortium name="The Broad Institute Genomics Platform"/>
            <consortium name="The Broad Institute Genome Sequencing Center for Infectious Disease"/>
            <person name="Wu L."/>
            <person name="Ma J."/>
        </authorList>
    </citation>
    <scope>NUCLEOTIDE SEQUENCE [LARGE SCALE GENOMIC DNA]</scope>
    <source>
        <strain evidence="5">IBRC-M 10908</strain>
    </source>
</reference>
<accession>A0ABV8U490</accession>
<protein>
    <submittedName>
        <fullName evidence="4">ABC transporter ATP-binding protein</fullName>
    </submittedName>
</protein>